<reference evidence="3" key="2">
    <citation type="submission" date="2019-10" db="EMBL/GenBank/DDBJ databases">
        <title>A de novo genome assembly of a pear dwarfing rootstock.</title>
        <authorList>
            <person name="Wang F."/>
            <person name="Wang J."/>
            <person name="Li S."/>
            <person name="Zhang Y."/>
            <person name="Fang M."/>
            <person name="Ma L."/>
            <person name="Zhao Y."/>
            <person name="Jiang S."/>
        </authorList>
    </citation>
    <scope>NUCLEOTIDE SEQUENCE [LARGE SCALE GENOMIC DNA]</scope>
</reference>
<evidence type="ECO:0000313" key="2">
    <source>
        <dbReference type="EMBL" id="KAB2599842.1"/>
    </source>
</evidence>
<reference evidence="2 3" key="3">
    <citation type="submission" date="2019-11" db="EMBL/GenBank/DDBJ databases">
        <title>A de novo genome assembly of a pear dwarfing rootstock.</title>
        <authorList>
            <person name="Wang F."/>
            <person name="Wang J."/>
            <person name="Li S."/>
            <person name="Zhang Y."/>
            <person name="Fang M."/>
            <person name="Ma L."/>
            <person name="Zhao Y."/>
            <person name="Jiang S."/>
        </authorList>
    </citation>
    <scope>NUCLEOTIDE SEQUENCE [LARGE SCALE GENOMIC DNA]</scope>
    <source>
        <strain evidence="2">S2</strain>
        <tissue evidence="2">Leaf</tissue>
    </source>
</reference>
<dbReference type="EMBL" id="SMOL01000753">
    <property type="protein sequence ID" value="KAB2599842.1"/>
    <property type="molecule type" value="Genomic_DNA"/>
</dbReference>
<dbReference type="OrthoDB" id="1708998at2759"/>
<evidence type="ECO:0000313" key="3">
    <source>
        <dbReference type="Proteomes" id="UP000327157"/>
    </source>
</evidence>
<sequence>MPMISQTRKRPLVSTRIPPLPSQSRSTSAIGPAPPTFRQERNRPDILRQTYLSRTHSHFMGGATGSDAPQLEPRNIDPPQPWRENTIPSSPCTRSQTMNGASRTSLHHTQSQGAAGSQLDDTLNDLPAEAPTRKRSAVRRRHGSVNGSVPNLPDERPVRGACRLVKTNRIVRITQAKIKVIIDPVHRRATDKVVHSLLAHDTGAIVRQHCPMNTAYWKRMSEESKSDLVSEITVNFDLDTNIKEHYDYVDRLMSRRYKEFKYELHAYFLEWASAEEALANPPIEMESRPGEPGQWELSMAKWNSELDSLQLISARHGDQCEDHSCQVHMLMF</sequence>
<organism evidence="2 3">
    <name type="scientific">Pyrus ussuriensis x Pyrus communis</name>
    <dbReference type="NCBI Taxonomy" id="2448454"/>
    <lineage>
        <taxon>Eukaryota</taxon>
        <taxon>Viridiplantae</taxon>
        <taxon>Streptophyta</taxon>
        <taxon>Embryophyta</taxon>
        <taxon>Tracheophyta</taxon>
        <taxon>Spermatophyta</taxon>
        <taxon>Magnoliopsida</taxon>
        <taxon>eudicotyledons</taxon>
        <taxon>Gunneridae</taxon>
        <taxon>Pentapetalae</taxon>
        <taxon>rosids</taxon>
        <taxon>fabids</taxon>
        <taxon>Rosales</taxon>
        <taxon>Rosaceae</taxon>
        <taxon>Amygdaloideae</taxon>
        <taxon>Maleae</taxon>
        <taxon>Pyrus</taxon>
    </lineage>
</organism>
<name>A0A5N5FF30_9ROSA</name>
<dbReference type="PANTHER" id="PTHR33499:SF11">
    <property type="entry name" value="NO APICAL MERISTEM-ASSOCIATED C-TERMINAL DOMAIN-CONTAINING PROTEIN"/>
    <property type="match status" value="1"/>
</dbReference>
<dbReference type="AlphaFoldDB" id="A0A5N5FF30"/>
<accession>A0A5N5FF30</accession>
<feature type="region of interest" description="Disordered" evidence="1">
    <location>
        <begin position="57"/>
        <end position="155"/>
    </location>
</feature>
<feature type="compositionally biased region" description="Basic residues" evidence="1">
    <location>
        <begin position="133"/>
        <end position="143"/>
    </location>
</feature>
<gene>
    <name evidence="2" type="ORF">D8674_010113</name>
</gene>
<dbReference type="Proteomes" id="UP000327157">
    <property type="component" value="Chromosome 13"/>
</dbReference>
<evidence type="ECO:0000256" key="1">
    <source>
        <dbReference type="SAM" id="MobiDB-lite"/>
    </source>
</evidence>
<protein>
    <submittedName>
        <fullName evidence="2">Uncharacterized protein</fullName>
    </submittedName>
</protein>
<keyword evidence="3" id="KW-1185">Reference proteome</keyword>
<dbReference type="PANTHER" id="PTHR33499">
    <property type="entry name" value="OS12G0282400 PROTEIN-RELATED"/>
    <property type="match status" value="1"/>
</dbReference>
<comment type="caution">
    <text evidence="2">The sequence shown here is derived from an EMBL/GenBank/DDBJ whole genome shotgun (WGS) entry which is preliminary data.</text>
</comment>
<reference evidence="2 3" key="1">
    <citation type="submission" date="2019-09" db="EMBL/GenBank/DDBJ databases">
        <authorList>
            <person name="Ou C."/>
        </authorList>
    </citation>
    <scope>NUCLEOTIDE SEQUENCE [LARGE SCALE GENOMIC DNA]</scope>
    <source>
        <strain evidence="2">S2</strain>
        <tissue evidence="2">Leaf</tissue>
    </source>
</reference>
<feature type="region of interest" description="Disordered" evidence="1">
    <location>
        <begin position="1"/>
        <end position="44"/>
    </location>
</feature>
<feature type="compositionally biased region" description="Polar residues" evidence="1">
    <location>
        <begin position="86"/>
        <end position="121"/>
    </location>
</feature>
<proteinExistence type="predicted"/>